<evidence type="ECO:0000313" key="2">
    <source>
        <dbReference type="Proteomes" id="UP000325438"/>
    </source>
</evidence>
<comment type="caution">
    <text evidence="1">The sequence shown here is derived from an EMBL/GenBank/DDBJ whole genome shotgun (WGS) entry which is preliminary data.</text>
</comment>
<protein>
    <submittedName>
        <fullName evidence="1">Uncharacterized protein</fullName>
    </submittedName>
</protein>
<dbReference type="Proteomes" id="UP000325438">
    <property type="component" value="Unassembled WGS sequence"/>
</dbReference>
<organism evidence="1 2">
    <name type="scientific">Pseudomonas kitaguniensis</name>
    <dbReference type="NCBI Taxonomy" id="2607908"/>
    <lineage>
        <taxon>Bacteria</taxon>
        <taxon>Pseudomonadati</taxon>
        <taxon>Pseudomonadota</taxon>
        <taxon>Gammaproteobacteria</taxon>
        <taxon>Pseudomonadales</taxon>
        <taxon>Pseudomonadaceae</taxon>
        <taxon>Pseudomonas</taxon>
    </lineage>
</organism>
<gene>
    <name evidence="1" type="ORF">F0170_10920</name>
</gene>
<name>A0A5N7JSS2_9PSED</name>
<accession>A0A5N7JSS2</accession>
<evidence type="ECO:0000313" key="1">
    <source>
        <dbReference type="EMBL" id="MPQ84454.1"/>
    </source>
</evidence>
<dbReference type="AlphaFoldDB" id="A0A5N7JSS2"/>
<dbReference type="EMBL" id="VUBA01000058">
    <property type="protein sequence ID" value="MPQ84454.1"/>
    <property type="molecule type" value="Genomic_DNA"/>
</dbReference>
<sequence length="533" mass="57387">MDNLVNEQVRAGSLFLIRNAIPRLPPLSVVDAIPNTDGLIPLRAAASDVKVLIPPLPQPGSPGAQCRIMVFIETPPPGEYQAVAFQRYSTYPTGAINVDVPRRMVGNEGEYRLTYTVDDGDNVLSATASTPLRVQKTPPFGYEVITAPRPLLPTNLAMPIITDDYLANNDPVMFRIPEHAVTNAQTGLRYVPYYGNTDSHMEVAYTVAPNIVVNLPDYPAVRYLPVPASVIRARGNGRQQLTYRLVDQAGNRARDSLILEVMVALRITASNIAAPRVTNAAAPDNTVTLGEVNQSGQGGIEMWLDSANGLQNGDAVTVMLGTTNPMTTPLIYTGQPLPLRFIVTIAQVQGYLPGTTINNVQASFRFRVTSGANTTLGPERTLTLNFSPLMQLPAPVVRNLNNGNLTCNSPQPVSGDYANRFIEVFLPPSILLRFNTSATLTCVLSRQDDGSTLIAPPVTLTVTISPDAATVGQTVNVPYSTTMRVIGRGVMYFSYTTLNTFGQVVQSPPLAIAVRGVLPGNVYCDGAPFIPTP</sequence>
<dbReference type="RefSeq" id="WP_152749337.1">
    <property type="nucleotide sequence ID" value="NZ_VUBA01000058.1"/>
</dbReference>
<proteinExistence type="predicted"/>
<reference evidence="1 2" key="1">
    <citation type="submission" date="2019-09" db="EMBL/GenBank/DDBJ databases">
        <title>The draft genomes of Allium pathogen Pseudomonas sp.</title>
        <authorList>
            <person name="Fujikawa T."/>
            <person name="Sawada H."/>
        </authorList>
    </citation>
    <scope>NUCLEOTIDE SEQUENCE [LARGE SCALE GENOMIC DNA]</scope>
    <source>
        <strain evidence="1 2">MAFF 730085</strain>
    </source>
</reference>